<dbReference type="EMBL" id="BPRH01000673">
    <property type="protein sequence ID" value="GJF10410.1"/>
    <property type="molecule type" value="Genomic_DNA"/>
</dbReference>
<gene>
    <name evidence="2" type="ORF">NGTWS1702_06130</name>
</gene>
<accession>A0ABQ4VC79</accession>
<reference evidence="2 3" key="1">
    <citation type="submission" date="2021-08" db="EMBL/GenBank/DDBJ databases">
        <title>Draft genome sequence of Mycolicibacterium sp. NGTWS1702 strain.</title>
        <authorList>
            <person name="Matsumoto M."/>
            <person name="Tang B.C.C."/>
            <person name="Machida Y."/>
            <person name="Matoyama H."/>
            <person name="Kishihara T."/>
            <person name="Sato S."/>
            <person name="Kondo I."/>
            <person name="Sano M."/>
            <person name="Kato G."/>
        </authorList>
    </citation>
    <scope>NUCLEOTIDE SEQUENCE [LARGE SCALE GENOMIC DNA]</scope>
    <source>
        <strain evidence="2 3">NGTWSNA01</strain>
    </source>
</reference>
<sequence>MPYGICGAFVEILIDVHAYLEEGVLMAVEWRNRRSRRSDRRQAGSLPVTRWLQVGAATAGVSVALVAAPVALAETGTTSTGVDSSQVAGPSADTADGGAEVGSTDSGIADTSEESSGTPSVSESHEQEGPEASDEDGLGEESDDAGDISLENDPSPGQTSPELVAEHLSASADPPDTNEDRPASDADTVAPSESGSATSSAGNQLPTRSNAAKGPVESPSTPTEPMLLDTPAGPASMYDLETTPYDLETTPATEPTGLAQSAPRSTTAEAALPRSRPDYPESVTAPVTWRSILTEGLSWLGLGALAPNLPVPQFPVPDLIAGAWVGMRKLHHALLNSAPHLEPSSYVTDPHTGVITGLLGGSDADGDVITYAVTSAPAHGTVQIGEDGSYTYTPDSEFARTGGTDAFTIVAEDTGPANPWHIHPISDLLAGLSRLLKVFGLATPPDASTATISLVQNPVACSDTGGDTCDAAPVNHAPSITVHNDSDNTIWIYNLPDSGDYSIPEDFVPVRIAKGGSAPVTLAIGTGALGTPENRIYVVEGDEGFSLPVDSSGGVDAFNPTAVTAGNSFLNYNFLEYFLYPAHGGYEYTIDTSYIDEWSLPIQFKFTIPHDADWTGAVSGKTYGFKDYDTVVSQLKAAGGPYQDLVWSGDTPWTPQPPSTVSRIIGPDKVWAQQSNQPASNIHMNNAGWVPTSYQDFVQYGPNTLPNKQVIYPYAYNGNEYSTTQNNFDFWRDEVAAPAGTPYPIALRTAAKLDGFPAVDGVYGFFTYPNDETAGQFTNIPTSVSLDIYVHGSSDGVSDSVIEGGKWLYSSSPSRSDAGLLKPGYNLLLGSDATDTFILDSVFKSRRATPLVIAQGQEHDIIAIDKTALAGATSNDVDIVDCFWFLGGGFANYDSQFVYDRSSGNLYYDQYPDRLGYSGVLANLSLSQIDPANAVFVL</sequence>
<proteinExistence type="predicted"/>
<feature type="region of interest" description="Disordered" evidence="1">
    <location>
        <begin position="76"/>
        <end position="281"/>
    </location>
</feature>
<name>A0ABQ4VC79_9MYCO</name>
<dbReference type="Proteomes" id="UP001060504">
    <property type="component" value="Unassembled WGS sequence"/>
</dbReference>
<keyword evidence="3" id="KW-1185">Reference proteome</keyword>
<feature type="compositionally biased region" description="Polar residues" evidence="1">
    <location>
        <begin position="250"/>
        <end position="268"/>
    </location>
</feature>
<evidence type="ECO:0000256" key="1">
    <source>
        <dbReference type="SAM" id="MobiDB-lite"/>
    </source>
</evidence>
<organism evidence="2 3">
    <name type="scientific">Mycolicibacterium cyprinidarum</name>
    <dbReference type="NCBI Taxonomy" id="2860311"/>
    <lineage>
        <taxon>Bacteria</taxon>
        <taxon>Bacillati</taxon>
        <taxon>Actinomycetota</taxon>
        <taxon>Actinomycetes</taxon>
        <taxon>Mycobacteriales</taxon>
        <taxon>Mycobacteriaceae</taxon>
        <taxon>Mycolicibacterium</taxon>
    </lineage>
</organism>
<feature type="compositionally biased region" description="Polar residues" evidence="1">
    <location>
        <begin position="191"/>
        <end position="210"/>
    </location>
</feature>
<protein>
    <submittedName>
        <fullName evidence="2">Uncharacterized protein</fullName>
    </submittedName>
</protein>
<feature type="compositionally biased region" description="Polar residues" evidence="1">
    <location>
        <begin position="76"/>
        <end position="88"/>
    </location>
</feature>
<evidence type="ECO:0000313" key="2">
    <source>
        <dbReference type="EMBL" id="GJF10410.1"/>
    </source>
</evidence>
<feature type="compositionally biased region" description="Acidic residues" evidence="1">
    <location>
        <begin position="129"/>
        <end position="146"/>
    </location>
</feature>
<dbReference type="Pfam" id="PF17963">
    <property type="entry name" value="Big_9"/>
    <property type="match status" value="1"/>
</dbReference>
<evidence type="ECO:0000313" key="3">
    <source>
        <dbReference type="Proteomes" id="UP001060504"/>
    </source>
</evidence>
<dbReference type="Gene3D" id="2.60.40.2810">
    <property type="match status" value="1"/>
</dbReference>
<comment type="caution">
    <text evidence="2">The sequence shown here is derived from an EMBL/GenBank/DDBJ whole genome shotgun (WGS) entry which is preliminary data.</text>
</comment>